<dbReference type="EMBL" id="CP000157">
    <property type="protein sequence ID" value="ABC64834.1"/>
    <property type="molecule type" value="Genomic_DNA"/>
</dbReference>
<dbReference type="CDD" id="cd06257">
    <property type="entry name" value="DnaJ"/>
    <property type="match status" value="1"/>
</dbReference>
<proteinExistence type="predicted"/>
<dbReference type="RefSeq" id="WP_011415656.1">
    <property type="nucleotide sequence ID" value="NC_007722.1"/>
</dbReference>
<reference evidence="3" key="1">
    <citation type="journal article" date="2009" name="J. Bacteriol.">
        <title>Complete genome sequence of Erythrobacter litoralis HTCC2594.</title>
        <authorList>
            <person name="Oh H.M."/>
            <person name="Giovannoni S.J."/>
            <person name="Ferriera S."/>
            <person name="Johnson J."/>
            <person name="Cho J.C."/>
        </authorList>
    </citation>
    <scope>NUCLEOTIDE SEQUENCE [LARGE SCALE GENOMIC DNA]</scope>
    <source>
        <strain evidence="3">HTCC2594</strain>
    </source>
</reference>
<evidence type="ECO:0000313" key="2">
    <source>
        <dbReference type="EMBL" id="ABC64834.1"/>
    </source>
</evidence>
<accession>Q2N657</accession>
<evidence type="ECO:0000313" key="3">
    <source>
        <dbReference type="Proteomes" id="UP000008808"/>
    </source>
</evidence>
<keyword evidence="3" id="KW-1185">Reference proteome</keyword>
<dbReference type="AlphaFoldDB" id="Q2N657"/>
<dbReference type="STRING" id="314225.ELI_13710"/>
<dbReference type="Gene3D" id="1.10.287.110">
    <property type="entry name" value="DnaJ domain"/>
    <property type="match status" value="1"/>
</dbReference>
<sequence length="99" mass="10971">MLRLLILAAIVSLVCRWTLGKWPWEYLGIGGSTRDRALERARRLLGVAPGANRNDIIAAHKRLVAMVHPDRGGSNEQVHEANAARDLLLDEASKDLPPR</sequence>
<dbReference type="HOGENOM" id="CLU_180095_0_0_5"/>
<dbReference type="PROSITE" id="PS50076">
    <property type="entry name" value="DNAJ_2"/>
    <property type="match status" value="1"/>
</dbReference>
<name>Q2N657_ERYLH</name>
<dbReference type="SMART" id="SM00271">
    <property type="entry name" value="DnaJ"/>
    <property type="match status" value="1"/>
</dbReference>
<organism evidence="2 3">
    <name type="scientific">Erythrobacter litoralis (strain HTCC2594)</name>
    <dbReference type="NCBI Taxonomy" id="314225"/>
    <lineage>
        <taxon>Bacteria</taxon>
        <taxon>Pseudomonadati</taxon>
        <taxon>Pseudomonadota</taxon>
        <taxon>Alphaproteobacteria</taxon>
        <taxon>Sphingomonadales</taxon>
        <taxon>Erythrobacteraceae</taxon>
        <taxon>Erythrobacter/Porphyrobacter group</taxon>
        <taxon>Erythrobacter</taxon>
    </lineage>
</organism>
<feature type="domain" description="J" evidence="1">
    <location>
        <begin position="40"/>
        <end position="99"/>
    </location>
</feature>
<dbReference type="KEGG" id="eli:ELI_13710"/>
<dbReference type="InterPro" id="IPR036869">
    <property type="entry name" value="J_dom_sf"/>
</dbReference>
<dbReference type="Proteomes" id="UP000008808">
    <property type="component" value="Chromosome"/>
</dbReference>
<dbReference type="OrthoDB" id="9811070at2"/>
<dbReference type="eggNOG" id="COG2214">
    <property type="taxonomic scope" value="Bacteria"/>
</dbReference>
<protein>
    <recommendedName>
        <fullName evidence="1">J domain-containing protein</fullName>
    </recommendedName>
</protein>
<dbReference type="InterPro" id="IPR001623">
    <property type="entry name" value="DnaJ_domain"/>
</dbReference>
<dbReference type="SUPFAM" id="SSF46565">
    <property type="entry name" value="Chaperone J-domain"/>
    <property type="match status" value="1"/>
</dbReference>
<evidence type="ECO:0000259" key="1">
    <source>
        <dbReference type="PROSITE" id="PS50076"/>
    </source>
</evidence>
<gene>
    <name evidence="2" type="ordered locus">ELI_13710</name>
</gene>